<dbReference type="PANTHER" id="PTHR46082">
    <property type="entry name" value="ATP/GTP-BINDING PROTEIN-RELATED"/>
    <property type="match status" value="1"/>
</dbReference>
<organism evidence="1 2">
    <name type="scientific">Lasallia pustulata</name>
    <dbReference type="NCBI Taxonomy" id="136370"/>
    <lineage>
        <taxon>Eukaryota</taxon>
        <taxon>Fungi</taxon>
        <taxon>Dikarya</taxon>
        <taxon>Ascomycota</taxon>
        <taxon>Pezizomycotina</taxon>
        <taxon>Lecanoromycetes</taxon>
        <taxon>OSLEUM clade</taxon>
        <taxon>Umbilicariomycetidae</taxon>
        <taxon>Umbilicariales</taxon>
        <taxon>Umbilicariaceae</taxon>
        <taxon>Lasallia</taxon>
    </lineage>
</organism>
<dbReference type="InterPro" id="IPR011990">
    <property type="entry name" value="TPR-like_helical_dom_sf"/>
</dbReference>
<name>A0A1W5D5B9_9LECA</name>
<evidence type="ECO:0000313" key="1">
    <source>
        <dbReference type="EMBL" id="SLM38231.1"/>
    </source>
</evidence>
<keyword evidence="2" id="KW-1185">Reference proteome</keyword>
<sequence>MADVAATYHKQGRSKEGEDIYVEGLEIRKEVLGEKHPDTIQSMADLAATYHQHGRSKEDEEISVEVLEFWKEVLAGSIKGG</sequence>
<proteinExistence type="predicted"/>
<dbReference type="AlphaFoldDB" id="A0A1W5D5B9"/>
<dbReference type="InterPro" id="IPR053137">
    <property type="entry name" value="NLR-like"/>
</dbReference>
<protein>
    <submittedName>
        <fullName evidence="1">Tpr domain-containing partial</fullName>
    </submittedName>
</protein>
<dbReference type="Gene3D" id="1.25.40.10">
    <property type="entry name" value="Tetratricopeptide repeat domain"/>
    <property type="match status" value="1"/>
</dbReference>
<dbReference type="SUPFAM" id="SSF48452">
    <property type="entry name" value="TPR-like"/>
    <property type="match status" value="1"/>
</dbReference>
<dbReference type="PANTHER" id="PTHR46082:SF11">
    <property type="entry name" value="AAA+ ATPASE DOMAIN-CONTAINING PROTEIN-RELATED"/>
    <property type="match status" value="1"/>
</dbReference>
<dbReference type="Pfam" id="PF13424">
    <property type="entry name" value="TPR_12"/>
    <property type="match status" value="1"/>
</dbReference>
<accession>A0A1W5D5B9</accession>
<dbReference type="Proteomes" id="UP000192927">
    <property type="component" value="Unassembled WGS sequence"/>
</dbReference>
<evidence type="ECO:0000313" key="2">
    <source>
        <dbReference type="Proteomes" id="UP000192927"/>
    </source>
</evidence>
<dbReference type="EMBL" id="FWEW01002345">
    <property type="protein sequence ID" value="SLM38231.1"/>
    <property type="molecule type" value="Genomic_DNA"/>
</dbReference>
<reference evidence="2" key="1">
    <citation type="submission" date="2017-03" db="EMBL/GenBank/DDBJ databases">
        <authorList>
            <person name="Sharma R."/>
            <person name="Thines M."/>
        </authorList>
    </citation>
    <scope>NUCLEOTIDE SEQUENCE [LARGE SCALE GENOMIC DNA]</scope>
</reference>